<keyword evidence="3" id="KW-1185">Reference proteome</keyword>
<dbReference type="AlphaFoldDB" id="A0A976FEH6"/>
<dbReference type="Proteomes" id="UP000294530">
    <property type="component" value="Unassembled WGS sequence"/>
</dbReference>
<dbReference type="GO" id="GO:0010106">
    <property type="term" value="P:cellular response to iron ion starvation"/>
    <property type="evidence" value="ECO:0007669"/>
    <property type="project" value="InterPro"/>
</dbReference>
<dbReference type="OrthoDB" id="4327540at2759"/>
<dbReference type="GO" id="GO:0006574">
    <property type="term" value="P:L-valine catabolic process"/>
    <property type="evidence" value="ECO:0007669"/>
    <property type="project" value="TreeGrafter"/>
</dbReference>
<dbReference type="KEGG" id="blac:94352371"/>
<dbReference type="PANTHER" id="PTHR43866">
    <property type="entry name" value="MALONATE-SEMIALDEHYDE DEHYDROGENASE"/>
    <property type="match status" value="1"/>
</dbReference>
<dbReference type="GO" id="GO:0045944">
    <property type="term" value="P:positive regulation of transcription by RNA polymerase II"/>
    <property type="evidence" value="ECO:0007669"/>
    <property type="project" value="InterPro"/>
</dbReference>
<dbReference type="InterPro" id="IPR010061">
    <property type="entry name" value="MeMal-semiAld_DH"/>
</dbReference>
<reference evidence="2 3" key="1">
    <citation type="journal article" date="2021" name="Genome Biol.">
        <title>AFLAP: assembly-free linkage analysis pipeline using k-mers from genome sequencing data.</title>
        <authorList>
            <person name="Fletcher K."/>
            <person name="Zhang L."/>
            <person name="Gil J."/>
            <person name="Han R."/>
            <person name="Cavanaugh K."/>
            <person name="Michelmore R."/>
        </authorList>
    </citation>
    <scope>NUCLEOTIDE SEQUENCE [LARGE SCALE GENOMIC DNA]</scope>
    <source>
        <strain evidence="2 3">SF5</strain>
    </source>
</reference>
<dbReference type="EMBL" id="SHOA02000017">
    <property type="protein sequence ID" value="TDH65283.1"/>
    <property type="molecule type" value="Genomic_DNA"/>
</dbReference>
<protein>
    <recommendedName>
        <fullName evidence="4">FAR1 domain-containing protein</fullName>
    </recommendedName>
</protein>
<dbReference type="RefSeq" id="XP_067814782.1">
    <property type="nucleotide sequence ID" value="XM_067966700.1"/>
</dbReference>
<dbReference type="GeneID" id="94352371"/>
<organism evidence="2 3">
    <name type="scientific">Bremia lactucae</name>
    <name type="common">Lettuce downy mildew</name>
    <dbReference type="NCBI Taxonomy" id="4779"/>
    <lineage>
        <taxon>Eukaryota</taxon>
        <taxon>Sar</taxon>
        <taxon>Stramenopiles</taxon>
        <taxon>Oomycota</taxon>
        <taxon>Peronosporomycetes</taxon>
        <taxon>Peronosporales</taxon>
        <taxon>Peronosporaceae</taxon>
        <taxon>Bremia</taxon>
    </lineage>
</organism>
<evidence type="ECO:0000256" key="1">
    <source>
        <dbReference type="ARBA" id="ARBA00009986"/>
    </source>
</evidence>
<dbReference type="GO" id="GO:0005739">
    <property type="term" value="C:mitochondrion"/>
    <property type="evidence" value="ECO:0007669"/>
    <property type="project" value="TreeGrafter"/>
</dbReference>
<sequence>MLASPSQVYPSSTKLISSVREFTHAEDYAVSTLRSDKAKVILKCDRGGSYKNLVNDAPQRKTATRLTGCLFRLSGRLQANGTWILRVVNGDHNHEASQDISGHPLLAVCNQTKRRRHAKCYKLM</sequence>
<evidence type="ECO:0008006" key="4">
    <source>
        <dbReference type="Google" id="ProtNLM"/>
    </source>
</evidence>
<dbReference type="GO" id="GO:0000981">
    <property type="term" value="F:DNA-binding transcription factor activity, RNA polymerase II-specific"/>
    <property type="evidence" value="ECO:0007669"/>
    <property type="project" value="InterPro"/>
</dbReference>
<evidence type="ECO:0000313" key="3">
    <source>
        <dbReference type="Proteomes" id="UP000294530"/>
    </source>
</evidence>
<dbReference type="GO" id="GO:0004491">
    <property type="term" value="F:methylmalonate-semialdehyde dehydrogenase (acylating, NAD) activity"/>
    <property type="evidence" value="ECO:0007669"/>
    <property type="project" value="InterPro"/>
</dbReference>
<accession>A0A976FEH6</accession>
<dbReference type="GO" id="GO:0006210">
    <property type="term" value="P:thymine catabolic process"/>
    <property type="evidence" value="ECO:0007669"/>
    <property type="project" value="TreeGrafter"/>
</dbReference>
<dbReference type="Pfam" id="PF08731">
    <property type="entry name" value="AFT"/>
    <property type="match status" value="1"/>
</dbReference>
<comment type="caution">
    <text evidence="2">The sequence shown here is derived from an EMBL/GenBank/DDBJ whole genome shotgun (WGS) entry which is preliminary data.</text>
</comment>
<comment type="similarity">
    <text evidence="1">Belongs to the aldehyde dehydrogenase family.</text>
</comment>
<name>A0A976FEH6_BRELC</name>
<proteinExistence type="inferred from homology"/>
<dbReference type="InterPro" id="IPR014842">
    <property type="entry name" value="AFT"/>
</dbReference>
<gene>
    <name evidence="2" type="ORF">CCR75_008650</name>
</gene>
<evidence type="ECO:0000313" key="2">
    <source>
        <dbReference type="EMBL" id="TDH65283.1"/>
    </source>
</evidence>
<dbReference type="PANTHER" id="PTHR43866:SF3">
    <property type="entry name" value="METHYLMALONATE-SEMIALDEHYDE DEHYDROGENASE [ACYLATING], MITOCHONDRIAL"/>
    <property type="match status" value="1"/>
</dbReference>